<dbReference type="Proteomes" id="UP001565220">
    <property type="component" value="Unassembled WGS sequence"/>
</dbReference>
<keyword evidence="2" id="KW-1185">Reference proteome</keyword>
<reference evidence="1 2" key="1">
    <citation type="submission" date="2024-08" db="EMBL/GenBank/DDBJ databases">
        <title>Clostridium lapicellarii sp. nov., and Clostridium renhuaiense sp. nov., two species isolated from the mud in a fermentation cellar used for producing sauce-flavour Chinese liquors.</title>
        <authorList>
            <person name="Yang F."/>
            <person name="Wang H."/>
            <person name="Chen L.Q."/>
            <person name="Zhou N."/>
            <person name="Lu J.J."/>
            <person name="Pu X.X."/>
            <person name="Wan B."/>
            <person name="Wang L."/>
            <person name="Liu S.J."/>
        </authorList>
    </citation>
    <scope>NUCLEOTIDE SEQUENCE [LARGE SCALE GENOMIC DNA]</scope>
    <source>
        <strain evidence="1 2">MT-113</strain>
    </source>
</reference>
<organism evidence="1 2">
    <name type="scientific">Clostridium lapidicellarium</name>
    <dbReference type="NCBI Taxonomy" id="3240931"/>
    <lineage>
        <taxon>Bacteria</taxon>
        <taxon>Bacillati</taxon>
        <taxon>Bacillota</taxon>
        <taxon>Clostridia</taxon>
        <taxon>Eubacteriales</taxon>
        <taxon>Clostridiaceae</taxon>
        <taxon>Clostridium</taxon>
    </lineage>
</organism>
<gene>
    <name evidence="1" type="ORF">AB8S09_14040</name>
</gene>
<evidence type="ECO:0000313" key="2">
    <source>
        <dbReference type="Proteomes" id="UP001565220"/>
    </source>
</evidence>
<sequence length="63" mass="7705">MLKRLRDYLKGKYSITDIYLFLKMPEGKELKGILTIEYRIISQFQDLQCRLRRDFQYIEKVSV</sequence>
<accession>A0ABV4E0S3</accession>
<comment type="caution">
    <text evidence="1">The sequence shown here is derived from an EMBL/GenBank/DDBJ whole genome shotgun (WGS) entry which is preliminary data.</text>
</comment>
<evidence type="ECO:0000313" key="1">
    <source>
        <dbReference type="EMBL" id="MEY8764741.1"/>
    </source>
</evidence>
<protein>
    <submittedName>
        <fullName evidence="1">Uncharacterized protein</fullName>
    </submittedName>
</protein>
<name>A0ABV4E0S3_9CLOT</name>
<proteinExistence type="predicted"/>
<dbReference type="RefSeq" id="WP_369869344.1">
    <property type="nucleotide sequence ID" value="NZ_JBGFFE010000028.1"/>
</dbReference>
<dbReference type="EMBL" id="JBGFFE010000028">
    <property type="protein sequence ID" value="MEY8764741.1"/>
    <property type="molecule type" value="Genomic_DNA"/>
</dbReference>